<dbReference type="Proteomes" id="UP000194137">
    <property type="component" value="Chromosome"/>
</dbReference>
<dbReference type="EMBL" id="CP021112">
    <property type="protein sequence ID" value="ARP98643.1"/>
    <property type="molecule type" value="Genomic_DNA"/>
</dbReference>
<organism evidence="1 2">
    <name type="scientific">Pseudorhodoplanes sinuspersici</name>
    <dbReference type="NCBI Taxonomy" id="1235591"/>
    <lineage>
        <taxon>Bacteria</taxon>
        <taxon>Pseudomonadati</taxon>
        <taxon>Pseudomonadota</taxon>
        <taxon>Alphaproteobacteria</taxon>
        <taxon>Hyphomicrobiales</taxon>
        <taxon>Pseudorhodoplanes</taxon>
    </lineage>
</organism>
<dbReference type="KEGG" id="psin:CAK95_05770"/>
<evidence type="ECO:0000313" key="2">
    <source>
        <dbReference type="Proteomes" id="UP000194137"/>
    </source>
</evidence>
<accession>A0A1W6ZMK4</accession>
<keyword evidence="2" id="KW-1185">Reference proteome</keyword>
<evidence type="ECO:0000313" key="1">
    <source>
        <dbReference type="EMBL" id="ARP98643.1"/>
    </source>
</evidence>
<gene>
    <name evidence="1" type="ORF">CAK95_05770</name>
</gene>
<protein>
    <submittedName>
        <fullName evidence="1">Uncharacterized protein</fullName>
    </submittedName>
</protein>
<name>A0A1W6ZMK4_9HYPH</name>
<dbReference type="AlphaFoldDB" id="A0A1W6ZMK4"/>
<proteinExistence type="predicted"/>
<sequence>MEAFVSDCIHCDIHDLLEPELTREGADLGQIASKVTEVLADLVLSAGPDDRAALLADIIANLGHFVLEKGEHPEASDEPKARRH</sequence>
<reference evidence="1 2" key="1">
    <citation type="submission" date="2017-05" db="EMBL/GenBank/DDBJ databases">
        <title>Full genome sequence of Pseudorhodoplanes sinuspersici.</title>
        <authorList>
            <person name="Dastgheib S.M.M."/>
            <person name="Shavandi M."/>
            <person name="Tirandaz H."/>
        </authorList>
    </citation>
    <scope>NUCLEOTIDE SEQUENCE [LARGE SCALE GENOMIC DNA]</scope>
    <source>
        <strain evidence="1 2">RIPI110</strain>
    </source>
</reference>